<gene>
    <name evidence="1" type="ORF">AB6D66_01755</name>
</gene>
<name>A0ABV4MRK6_9VIBR</name>
<comment type="caution">
    <text evidence="1">The sequence shown here is derived from an EMBL/GenBank/DDBJ whole genome shotgun (WGS) entry which is preliminary data.</text>
</comment>
<reference evidence="1 2" key="1">
    <citation type="journal article" date="2024" name="ISME J.">
        <title>Tailless and filamentous prophages are predominant in marine Vibrio.</title>
        <authorList>
            <person name="Steensen K."/>
            <person name="Seneca J."/>
            <person name="Bartlau N."/>
            <person name="Yu X.A."/>
            <person name="Hussain F.A."/>
            <person name="Polz M.F."/>
        </authorList>
    </citation>
    <scope>NUCLEOTIDE SEQUENCE [LARGE SCALE GENOMIC DNA]</scope>
    <source>
        <strain evidence="1 2">10N.239.312.F12</strain>
    </source>
</reference>
<protein>
    <submittedName>
        <fullName evidence="1">Uncharacterized protein</fullName>
    </submittedName>
</protein>
<proteinExistence type="predicted"/>
<organism evidence="1 2">
    <name type="scientific">Vibrio pomeroyi</name>
    <dbReference type="NCBI Taxonomy" id="198832"/>
    <lineage>
        <taxon>Bacteria</taxon>
        <taxon>Pseudomonadati</taxon>
        <taxon>Pseudomonadota</taxon>
        <taxon>Gammaproteobacteria</taxon>
        <taxon>Vibrionales</taxon>
        <taxon>Vibrionaceae</taxon>
        <taxon>Vibrio</taxon>
    </lineage>
</organism>
<keyword evidence="2" id="KW-1185">Reference proteome</keyword>
<sequence>MDVLENEHCDYPDELEAAIALVERRINERLPQASGDRTDALAAIGLIKFWSTPLQNVTESLGFDDYLGAFIRTEFDSEEEKESWEVGFLKAHAVDSSRHVISIKHAKAILAKQNSLVPIR</sequence>
<dbReference type="EMBL" id="JBFSSG010000001">
    <property type="protein sequence ID" value="MEZ8719774.1"/>
    <property type="molecule type" value="Genomic_DNA"/>
</dbReference>
<dbReference type="RefSeq" id="WP_269336625.1">
    <property type="nucleotide sequence ID" value="NZ_JBFSSG010000001.1"/>
</dbReference>
<evidence type="ECO:0000313" key="2">
    <source>
        <dbReference type="Proteomes" id="UP001570071"/>
    </source>
</evidence>
<dbReference type="Proteomes" id="UP001570071">
    <property type="component" value="Unassembled WGS sequence"/>
</dbReference>
<evidence type="ECO:0000313" key="1">
    <source>
        <dbReference type="EMBL" id="MEZ8719774.1"/>
    </source>
</evidence>
<accession>A0ABV4MRK6</accession>